<evidence type="ECO:0000313" key="7">
    <source>
        <dbReference type="EMBL" id="MBP1988652.1"/>
    </source>
</evidence>
<dbReference type="Gene3D" id="3.40.50.2300">
    <property type="match status" value="1"/>
</dbReference>
<keyword evidence="2" id="KW-0238">DNA-binding</keyword>
<name>A0ABS4IM62_9BACL</name>
<dbReference type="SMART" id="SM00448">
    <property type="entry name" value="REC"/>
    <property type="match status" value="1"/>
</dbReference>
<dbReference type="InterPro" id="IPR001789">
    <property type="entry name" value="Sig_transdc_resp-reg_receiver"/>
</dbReference>
<dbReference type="PROSITE" id="PS50110">
    <property type="entry name" value="RESPONSE_REGULATORY"/>
    <property type="match status" value="1"/>
</dbReference>
<dbReference type="Proteomes" id="UP001519287">
    <property type="component" value="Unassembled WGS sequence"/>
</dbReference>
<dbReference type="PANTHER" id="PTHR43280">
    <property type="entry name" value="ARAC-FAMILY TRANSCRIPTIONAL REGULATOR"/>
    <property type="match status" value="1"/>
</dbReference>
<dbReference type="SUPFAM" id="SSF52172">
    <property type="entry name" value="CheY-like"/>
    <property type="match status" value="1"/>
</dbReference>
<dbReference type="RefSeq" id="WP_209968858.1">
    <property type="nucleotide sequence ID" value="NZ_JAGGLB010000001.1"/>
</dbReference>
<dbReference type="Pfam" id="PF00072">
    <property type="entry name" value="Response_reg"/>
    <property type="match status" value="1"/>
</dbReference>
<dbReference type="EMBL" id="JAGGLB010000001">
    <property type="protein sequence ID" value="MBP1988652.1"/>
    <property type="molecule type" value="Genomic_DNA"/>
</dbReference>
<proteinExistence type="predicted"/>
<reference evidence="7 8" key="1">
    <citation type="submission" date="2021-03" db="EMBL/GenBank/DDBJ databases">
        <title>Genomic Encyclopedia of Type Strains, Phase IV (KMG-IV): sequencing the most valuable type-strain genomes for metagenomic binning, comparative biology and taxonomic classification.</title>
        <authorList>
            <person name="Goeker M."/>
        </authorList>
    </citation>
    <scope>NUCLEOTIDE SEQUENCE [LARGE SCALE GENOMIC DNA]</scope>
    <source>
        <strain evidence="7 8">DSM 26048</strain>
    </source>
</reference>
<dbReference type="SUPFAM" id="SSF46689">
    <property type="entry name" value="Homeodomain-like"/>
    <property type="match status" value="2"/>
</dbReference>
<dbReference type="InterPro" id="IPR011006">
    <property type="entry name" value="CheY-like_superfamily"/>
</dbReference>
<evidence type="ECO:0000256" key="4">
    <source>
        <dbReference type="PROSITE-ProRule" id="PRU00169"/>
    </source>
</evidence>
<dbReference type="InterPro" id="IPR018060">
    <property type="entry name" value="HTH_AraC"/>
</dbReference>
<evidence type="ECO:0000256" key="2">
    <source>
        <dbReference type="ARBA" id="ARBA00023125"/>
    </source>
</evidence>
<evidence type="ECO:0000259" key="5">
    <source>
        <dbReference type="PROSITE" id="PS01124"/>
    </source>
</evidence>
<evidence type="ECO:0000313" key="8">
    <source>
        <dbReference type="Proteomes" id="UP001519287"/>
    </source>
</evidence>
<keyword evidence="8" id="KW-1185">Reference proteome</keyword>
<feature type="domain" description="HTH araC/xylS-type" evidence="5">
    <location>
        <begin position="444"/>
        <end position="542"/>
    </location>
</feature>
<dbReference type="InterPro" id="IPR009057">
    <property type="entry name" value="Homeodomain-like_sf"/>
</dbReference>
<gene>
    <name evidence="7" type="ORF">J2Z66_000247</name>
</gene>
<keyword evidence="4" id="KW-0597">Phosphoprotein</keyword>
<comment type="caution">
    <text evidence="7">The sequence shown here is derived from an EMBL/GenBank/DDBJ whole genome shotgun (WGS) entry which is preliminary data.</text>
</comment>
<sequence length="548" mass="63920">MYRLLIVDDLPLIVEGLQELFFKAEHLDLEVYKAYSGFEALETLQNYRIDIVLSDIRMPGMQGIELLKEIRCQWPNCKVIFLTSYNDFTYVQHAISLGGFEYILKTEGDDKILLSVEKAIASLDEEHNARNLIDKAEKHMKLALPALQKDYLWALLQRKKVDAELLPDHFANIQLPLRADRPVLLLIGRVDAWKEITSAPDKALLIYAVQNIVEEYLSVSVQMIDLVYEQSKILWFIQPNALEDIVETDRADAMGWDQTFHFVNGTLETIQDACRQLLKLTVSFVLSSTPIQWDELPERFNSLKFLLIKGLGQRSEILMTDETNRNKGHFQSIRTNLLSNCLESGHAEEFYKLYDEISDIFLKESFTYFQKVELYHSLSTIFLAYLNKHGQQINPNPELEWSLLTGLKDTTSWQEVQEFFFRLAYFIFETNKTEQEESSHEIVRKVHEYIESNISDDISLIKLAEYVHFNPSYLSRLYKQITGNGLSDYITEFRNMKAKELLKDSHLKVQEIAMELGYNSALAFIRFFKKQNQMMTPQEYRSSRRADI</sequence>
<dbReference type="Pfam" id="PF12833">
    <property type="entry name" value="HTH_18"/>
    <property type="match status" value="1"/>
</dbReference>
<dbReference type="SMART" id="SM00342">
    <property type="entry name" value="HTH_ARAC"/>
    <property type="match status" value="1"/>
</dbReference>
<feature type="domain" description="Response regulatory" evidence="6">
    <location>
        <begin position="3"/>
        <end position="120"/>
    </location>
</feature>
<protein>
    <submittedName>
        <fullName evidence="7">Two-component system response regulator YesN</fullName>
    </submittedName>
</protein>
<keyword evidence="1" id="KW-0805">Transcription regulation</keyword>
<evidence type="ECO:0000256" key="1">
    <source>
        <dbReference type="ARBA" id="ARBA00023015"/>
    </source>
</evidence>
<feature type="modified residue" description="4-aspartylphosphate" evidence="4">
    <location>
        <position position="55"/>
    </location>
</feature>
<accession>A0ABS4IM62</accession>
<dbReference type="Gene3D" id="1.10.10.60">
    <property type="entry name" value="Homeodomain-like"/>
    <property type="match status" value="2"/>
</dbReference>
<keyword evidence="3" id="KW-0804">Transcription</keyword>
<evidence type="ECO:0000259" key="6">
    <source>
        <dbReference type="PROSITE" id="PS50110"/>
    </source>
</evidence>
<dbReference type="CDD" id="cd17536">
    <property type="entry name" value="REC_YesN-like"/>
    <property type="match status" value="1"/>
</dbReference>
<organism evidence="7 8">
    <name type="scientific">Paenibacillus eucommiae</name>
    <dbReference type="NCBI Taxonomy" id="1355755"/>
    <lineage>
        <taxon>Bacteria</taxon>
        <taxon>Bacillati</taxon>
        <taxon>Bacillota</taxon>
        <taxon>Bacilli</taxon>
        <taxon>Bacillales</taxon>
        <taxon>Paenibacillaceae</taxon>
        <taxon>Paenibacillus</taxon>
    </lineage>
</organism>
<dbReference type="PANTHER" id="PTHR43280:SF28">
    <property type="entry name" value="HTH-TYPE TRANSCRIPTIONAL ACTIVATOR RHAS"/>
    <property type="match status" value="1"/>
</dbReference>
<dbReference type="PROSITE" id="PS01124">
    <property type="entry name" value="HTH_ARAC_FAMILY_2"/>
    <property type="match status" value="1"/>
</dbReference>
<evidence type="ECO:0000256" key="3">
    <source>
        <dbReference type="ARBA" id="ARBA00023163"/>
    </source>
</evidence>